<dbReference type="KEGG" id="tob:V4D31_08780"/>
<keyword evidence="4" id="KW-0489">Methyltransferase</keyword>
<name>A0AAU8H4M3_9BACT</name>
<evidence type="ECO:0000256" key="2">
    <source>
        <dbReference type="ARBA" id="ARBA00033753"/>
    </source>
</evidence>
<dbReference type="InterPro" id="IPR036414">
    <property type="entry name" value="YaeB_N_sf"/>
</dbReference>
<dbReference type="InterPro" id="IPR036413">
    <property type="entry name" value="YaeB-like_sf"/>
</dbReference>
<dbReference type="EMBL" id="CP144374">
    <property type="protein sequence ID" value="XCH48423.1"/>
    <property type="molecule type" value="Genomic_DNA"/>
</dbReference>
<keyword evidence="4" id="KW-0808">Transferase</keyword>
<protein>
    <submittedName>
        <fullName evidence="4">TrmO family methyltransferase</fullName>
        <ecNumber evidence="4">2.1.1.-</ecNumber>
    </submittedName>
</protein>
<gene>
    <name evidence="4" type="ORF">V4D31_08780</name>
</gene>
<organism evidence="4">
    <name type="scientific">Thermodesulfovibrio obliviosus</name>
    <dbReference type="NCBI Taxonomy" id="3118332"/>
    <lineage>
        <taxon>Bacteria</taxon>
        <taxon>Pseudomonadati</taxon>
        <taxon>Nitrospirota</taxon>
        <taxon>Thermodesulfovibrionia</taxon>
        <taxon>Thermodesulfovibrionales</taxon>
        <taxon>Thermodesulfovibrionaceae</taxon>
        <taxon>Thermodesulfovibrio</taxon>
    </lineage>
</organism>
<evidence type="ECO:0000256" key="1">
    <source>
        <dbReference type="ARBA" id="ARBA00022691"/>
    </source>
</evidence>
<proteinExistence type="inferred from homology"/>
<dbReference type="GO" id="GO:0032259">
    <property type="term" value="P:methylation"/>
    <property type="evidence" value="ECO:0007669"/>
    <property type="project" value="UniProtKB-KW"/>
</dbReference>
<feature type="domain" description="TsaA-like" evidence="3">
    <location>
        <begin position="1"/>
        <end position="85"/>
    </location>
</feature>
<dbReference type="PROSITE" id="PS51668">
    <property type="entry name" value="TSAA_2"/>
    <property type="match status" value="1"/>
</dbReference>
<dbReference type="GO" id="GO:0008168">
    <property type="term" value="F:methyltransferase activity"/>
    <property type="evidence" value="ECO:0007669"/>
    <property type="project" value="UniProtKB-KW"/>
</dbReference>
<keyword evidence="1" id="KW-0949">S-adenosyl-L-methionine</keyword>
<dbReference type="PANTHER" id="PTHR12818">
    <property type="entry name" value="TRNA (ADENINE(37)-N6)-METHYLTRANSFERASE"/>
    <property type="match status" value="1"/>
</dbReference>
<evidence type="ECO:0000313" key="4">
    <source>
        <dbReference type="EMBL" id="XCH48423.1"/>
    </source>
</evidence>
<dbReference type="PANTHER" id="PTHR12818:SF0">
    <property type="entry name" value="TRNA (ADENINE(37)-N6)-METHYLTRANSFERASE"/>
    <property type="match status" value="1"/>
</dbReference>
<reference evidence="4" key="1">
    <citation type="submission" date="2024-01" db="EMBL/GenBank/DDBJ databases">
        <title>The first autotrophic representatives of the genus Thermodesulfovibrio.</title>
        <authorList>
            <person name="Maltseva A.I."/>
            <person name="Elcheninov A.G."/>
            <person name="Kublanov I.V."/>
            <person name="Lebedinsky A.V."/>
            <person name="Frolov E.N."/>
        </authorList>
    </citation>
    <scope>NUCLEOTIDE SEQUENCE</scope>
    <source>
        <strain evidence="4">3462-1</strain>
    </source>
</reference>
<dbReference type="Pfam" id="PF01980">
    <property type="entry name" value="TrmO_N"/>
    <property type="match status" value="1"/>
</dbReference>
<dbReference type="InterPro" id="IPR023370">
    <property type="entry name" value="TrmO-like_N"/>
</dbReference>
<dbReference type="InterPro" id="IPR040372">
    <property type="entry name" value="YaeB-like"/>
</dbReference>
<comment type="similarity">
    <text evidence="2">Belongs to the tRNA methyltransferase O family.</text>
</comment>
<sequence>MVVILGFHNSNASGPEKPIQKLSYLNKIRGVFSTSSTHRQNSIRLSVLKFLDVTDNIVRLRRLDLYDENPILDIKSYIKYKPEGR</sequence>
<evidence type="ECO:0000259" key="3">
    <source>
        <dbReference type="PROSITE" id="PS51668"/>
    </source>
</evidence>
<dbReference type="EC" id="2.1.1.-" evidence="4"/>
<accession>A0AAU8H4M3</accession>
<dbReference type="RefSeq" id="WP_353686065.1">
    <property type="nucleotide sequence ID" value="NZ_CP144374.1"/>
</dbReference>
<dbReference type="Gene3D" id="2.40.30.70">
    <property type="entry name" value="YaeB-like"/>
    <property type="match status" value="1"/>
</dbReference>
<dbReference type="AlphaFoldDB" id="A0AAU8H4M3"/>
<dbReference type="SUPFAM" id="SSF118196">
    <property type="entry name" value="YaeB-like"/>
    <property type="match status" value="1"/>
</dbReference>